<keyword evidence="9" id="KW-0378">Hydrolase</keyword>
<keyword evidence="12" id="KW-0234">DNA repair</keyword>
<evidence type="ECO:0000256" key="13">
    <source>
        <dbReference type="ARBA" id="ARBA00023295"/>
    </source>
</evidence>
<keyword evidence="11" id="KW-0411">Iron-sulfur</keyword>
<dbReference type="EMBL" id="WMJY01000002">
    <property type="protein sequence ID" value="MTH28617.1"/>
    <property type="molecule type" value="Genomic_DNA"/>
</dbReference>
<evidence type="ECO:0000313" key="16">
    <source>
        <dbReference type="EMBL" id="MTH28617.1"/>
    </source>
</evidence>
<dbReference type="InterPro" id="IPR005760">
    <property type="entry name" value="A/G_AdeGlyc_MutY"/>
</dbReference>
<dbReference type="OrthoDB" id="9802365at2"/>
<keyword evidence="10 14" id="KW-0408">Iron</keyword>
<evidence type="ECO:0000313" key="17">
    <source>
        <dbReference type="Proteomes" id="UP000488936"/>
    </source>
</evidence>
<keyword evidence="6" id="KW-0004">4Fe-4S</keyword>
<evidence type="ECO:0000256" key="14">
    <source>
        <dbReference type="RuleBase" id="RU365096"/>
    </source>
</evidence>
<dbReference type="InterPro" id="IPR023170">
    <property type="entry name" value="HhH_base_excis_C"/>
</dbReference>
<evidence type="ECO:0000256" key="11">
    <source>
        <dbReference type="ARBA" id="ARBA00023014"/>
    </source>
</evidence>
<keyword evidence="7" id="KW-0479">Metal-binding</keyword>
<organism evidence="16 17">
    <name type="scientific">Myroides pelagicus</name>
    <dbReference type="NCBI Taxonomy" id="270914"/>
    <lineage>
        <taxon>Bacteria</taxon>
        <taxon>Pseudomonadati</taxon>
        <taxon>Bacteroidota</taxon>
        <taxon>Flavobacteriia</taxon>
        <taxon>Flavobacteriales</taxon>
        <taxon>Flavobacteriaceae</taxon>
        <taxon>Myroides</taxon>
    </lineage>
</organism>
<dbReference type="PANTHER" id="PTHR42944">
    <property type="entry name" value="ADENINE DNA GLYCOSYLASE"/>
    <property type="match status" value="1"/>
</dbReference>
<dbReference type="Pfam" id="PF00730">
    <property type="entry name" value="HhH-GPD"/>
    <property type="match status" value="1"/>
</dbReference>
<dbReference type="AlphaFoldDB" id="A0A7K1GI66"/>
<keyword evidence="13 14" id="KW-0326">Glycosidase</keyword>
<dbReference type="GO" id="GO:0006298">
    <property type="term" value="P:mismatch repair"/>
    <property type="evidence" value="ECO:0007669"/>
    <property type="project" value="TreeGrafter"/>
</dbReference>
<dbReference type="InterPro" id="IPR029119">
    <property type="entry name" value="MutY_C"/>
</dbReference>
<dbReference type="InterPro" id="IPR004035">
    <property type="entry name" value="Endouclease-III_FeS-bd_BS"/>
</dbReference>
<sequence>MIFYNKLITWYLENKRTLPWRETTDPYAIWLSEIILQQTRVAQGLPYFQAFLTHYPTVFDLANAEEDDVLKLWQGLGYYSRARNLHHTAKTVAYELNGQFPNNYKELLKLKGIGEYTAAAIASIAFGEIVPVVDGNVFRVIARIYGITSDISKGPTKKEFQLKAAELISQETPALFNQAIMDFGAIQCTPKKPLCDTCPFIVNCVAYQTNKIEQLPVKLTKTKVKSRFLNFLVFLDKEKNTYLIKRQEKDIWQKLYQFPVIDHFDKKEINIQTTVDTIYPEISYNQIKQLNEETIIHQLSHQKLHINFWLVDCLSLPAKKEHEKIHWQQINTFAFPIVIHNFINSLAF</sequence>
<evidence type="ECO:0000256" key="9">
    <source>
        <dbReference type="ARBA" id="ARBA00022801"/>
    </source>
</evidence>
<evidence type="ECO:0000256" key="2">
    <source>
        <dbReference type="ARBA" id="ARBA00002933"/>
    </source>
</evidence>
<dbReference type="PROSITE" id="PS00764">
    <property type="entry name" value="ENDONUCLEASE_III_1"/>
    <property type="match status" value="1"/>
</dbReference>
<dbReference type="Proteomes" id="UP000488936">
    <property type="component" value="Unassembled WGS sequence"/>
</dbReference>
<name>A0A7K1GI66_9FLAO</name>
<evidence type="ECO:0000256" key="10">
    <source>
        <dbReference type="ARBA" id="ARBA00023004"/>
    </source>
</evidence>
<feature type="domain" description="HhH-GPD" evidence="15">
    <location>
        <begin position="35"/>
        <end position="186"/>
    </location>
</feature>
<evidence type="ECO:0000256" key="6">
    <source>
        <dbReference type="ARBA" id="ARBA00022485"/>
    </source>
</evidence>
<dbReference type="SMART" id="SM00478">
    <property type="entry name" value="ENDO3c"/>
    <property type="match status" value="1"/>
</dbReference>
<reference evidence="16 17" key="1">
    <citation type="journal article" date="2006" name="Int. J. Syst. Evol. Microbiol.">
        <title>Myroides pelagicus sp. nov., isolated from seawater in Thailand.</title>
        <authorList>
            <person name="Yoon J."/>
            <person name="Maneerat S."/>
            <person name="Kawai F."/>
            <person name="Yokota A."/>
        </authorList>
    </citation>
    <scope>NUCLEOTIDE SEQUENCE [LARGE SCALE GENOMIC DNA]</scope>
    <source>
        <strain evidence="16 17">SM1T</strain>
    </source>
</reference>
<dbReference type="InterPro" id="IPR015797">
    <property type="entry name" value="NUDIX_hydrolase-like_dom_sf"/>
</dbReference>
<dbReference type="InterPro" id="IPR044298">
    <property type="entry name" value="MIG/MutY"/>
</dbReference>
<dbReference type="Gene3D" id="3.90.79.10">
    <property type="entry name" value="Nucleoside Triphosphate Pyrophosphohydrolase"/>
    <property type="match status" value="1"/>
</dbReference>
<comment type="similarity">
    <text evidence="3 14">Belongs to the Nth/MutY family.</text>
</comment>
<dbReference type="GO" id="GO:0035485">
    <property type="term" value="F:adenine/guanine mispair binding"/>
    <property type="evidence" value="ECO:0007669"/>
    <property type="project" value="TreeGrafter"/>
</dbReference>
<evidence type="ECO:0000256" key="7">
    <source>
        <dbReference type="ARBA" id="ARBA00022723"/>
    </source>
</evidence>
<proteinExistence type="inferred from homology"/>
<dbReference type="CDD" id="cd03431">
    <property type="entry name" value="NUDIX_DNA_Glycosylase_C-MutY"/>
    <property type="match status" value="1"/>
</dbReference>
<dbReference type="InterPro" id="IPR000445">
    <property type="entry name" value="HhH_motif"/>
</dbReference>
<dbReference type="CDD" id="cd00056">
    <property type="entry name" value="ENDO3c"/>
    <property type="match status" value="1"/>
</dbReference>
<dbReference type="GO" id="GO:0032357">
    <property type="term" value="F:oxidized purine DNA binding"/>
    <property type="evidence" value="ECO:0007669"/>
    <property type="project" value="TreeGrafter"/>
</dbReference>
<accession>A0A7K1GI66</accession>
<dbReference type="GO" id="GO:0006284">
    <property type="term" value="P:base-excision repair"/>
    <property type="evidence" value="ECO:0007669"/>
    <property type="project" value="UniProtKB-UniRule"/>
</dbReference>
<dbReference type="GO" id="GO:0034039">
    <property type="term" value="F:8-oxo-7,8-dihydroguanine DNA N-glycosylase activity"/>
    <property type="evidence" value="ECO:0007669"/>
    <property type="project" value="TreeGrafter"/>
</dbReference>
<dbReference type="FunFam" id="1.10.340.30:FF:000002">
    <property type="entry name" value="Adenine DNA glycosylase"/>
    <property type="match status" value="1"/>
</dbReference>
<dbReference type="InterPro" id="IPR011257">
    <property type="entry name" value="DNA_glycosylase"/>
</dbReference>
<dbReference type="RefSeq" id="WP_155034605.1">
    <property type="nucleotide sequence ID" value="NZ_JAYMMG010000002.1"/>
</dbReference>
<dbReference type="Pfam" id="PF14815">
    <property type="entry name" value="NUDIX_4"/>
    <property type="match status" value="1"/>
</dbReference>
<protein>
    <recommendedName>
        <fullName evidence="5 14">Adenine DNA glycosylase</fullName>
        <ecNumber evidence="4 14">3.2.2.31</ecNumber>
    </recommendedName>
</protein>
<evidence type="ECO:0000256" key="8">
    <source>
        <dbReference type="ARBA" id="ARBA00022763"/>
    </source>
</evidence>
<dbReference type="EC" id="3.2.2.31" evidence="4 14"/>
<dbReference type="SUPFAM" id="SSF48150">
    <property type="entry name" value="DNA-glycosylase"/>
    <property type="match status" value="1"/>
</dbReference>
<keyword evidence="8 14" id="KW-0227">DNA damage</keyword>
<keyword evidence="17" id="KW-1185">Reference proteome</keyword>
<evidence type="ECO:0000259" key="15">
    <source>
        <dbReference type="SMART" id="SM00478"/>
    </source>
</evidence>
<dbReference type="InterPro" id="IPR003265">
    <property type="entry name" value="HhH-GPD_domain"/>
</dbReference>
<comment type="function">
    <text evidence="2">Adenine glycosylase active on G-A mispairs. MutY also corrects error-prone DNA synthesis past GO lesions which are due to the oxidatively damaged form of guanine: 7,8-dihydro-8-oxoguanine (8-oxo-dGTP).</text>
</comment>
<evidence type="ECO:0000256" key="12">
    <source>
        <dbReference type="ARBA" id="ARBA00023204"/>
    </source>
</evidence>
<dbReference type="SUPFAM" id="SSF55811">
    <property type="entry name" value="Nudix"/>
    <property type="match status" value="1"/>
</dbReference>
<dbReference type="NCBIfam" id="TIGR01084">
    <property type="entry name" value="mutY"/>
    <property type="match status" value="1"/>
</dbReference>
<dbReference type="Gene3D" id="1.10.340.30">
    <property type="entry name" value="Hypothetical protein, domain 2"/>
    <property type="match status" value="1"/>
</dbReference>
<evidence type="ECO:0000256" key="3">
    <source>
        <dbReference type="ARBA" id="ARBA00008343"/>
    </source>
</evidence>
<dbReference type="PANTHER" id="PTHR42944:SF1">
    <property type="entry name" value="ADENINE DNA GLYCOSYLASE"/>
    <property type="match status" value="1"/>
</dbReference>
<comment type="cofactor">
    <cofactor evidence="14">
        <name>[4Fe-4S] cluster</name>
        <dbReference type="ChEBI" id="CHEBI:49883"/>
    </cofactor>
    <text evidence="14">Binds 1 [4Fe-4S] cluster.</text>
</comment>
<evidence type="ECO:0000256" key="4">
    <source>
        <dbReference type="ARBA" id="ARBA00012045"/>
    </source>
</evidence>
<dbReference type="GO" id="GO:0000701">
    <property type="term" value="F:purine-specific mismatch base pair DNA N-glycosylase activity"/>
    <property type="evidence" value="ECO:0007669"/>
    <property type="project" value="UniProtKB-EC"/>
</dbReference>
<dbReference type="GO" id="GO:0051539">
    <property type="term" value="F:4 iron, 4 sulfur cluster binding"/>
    <property type="evidence" value="ECO:0007669"/>
    <property type="project" value="UniProtKB-UniRule"/>
</dbReference>
<evidence type="ECO:0000256" key="1">
    <source>
        <dbReference type="ARBA" id="ARBA00000843"/>
    </source>
</evidence>
<evidence type="ECO:0000256" key="5">
    <source>
        <dbReference type="ARBA" id="ARBA00022023"/>
    </source>
</evidence>
<dbReference type="Gene3D" id="1.10.1670.10">
    <property type="entry name" value="Helix-hairpin-Helix base-excision DNA repair enzymes (C-terminal)"/>
    <property type="match status" value="1"/>
</dbReference>
<gene>
    <name evidence="16" type="primary">mutY</name>
    <name evidence="16" type="ORF">GJV77_01585</name>
</gene>
<dbReference type="GO" id="GO:0046872">
    <property type="term" value="F:metal ion binding"/>
    <property type="evidence" value="ECO:0007669"/>
    <property type="project" value="UniProtKB-UniRule"/>
</dbReference>
<comment type="caution">
    <text evidence="16">The sequence shown here is derived from an EMBL/GenBank/DDBJ whole genome shotgun (WGS) entry which is preliminary data.</text>
</comment>
<dbReference type="Pfam" id="PF00633">
    <property type="entry name" value="HHH"/>
    <property type="match status" value="1"/>
</dbReference>
<comment type="catalytic activity">
    <reaction evidence="1 14">
        <text>Hydrolyzes free adenine bases from 7,8-dihydro-8-oxoguanine:adenine mismatched double-stranded DNA, leaving an apurinic site.</text>
        <dbReference type="EC" id="3.2.2.31"/>
    </reaction>
</comment>